<keyword evidence="2" id="KW-1185">Reference proteome</keyword>
<dbReference type="STRING" id="703135.A0A2A9NJ14"/>
<dbReference type="InterPro" id="IPR006439">
    <property type="entry name" value="HAD-SF_hydro_IA"/>
</dbReference>
<dbReference type="Proteomes" id="UP000242287">
    <property type="component" value="Unassembled WGS sequence"/>
</dbReference>
<evidence type="ECO:0008006" key="3">
    <source>
        <dbReference type="Google" id="ProtNLM"/>
    </source>
</evidence>
<gene>
    <name evidence="1" type="ORF">AMATHDRAFT_146109</name>
</gene>
<dbReference type="CDD" id="cd02603">
    <property type="entry name" value="HAD_sEH-N_like"/>
    <property type="match status" value="1"/>
</dbReference>
<evidence type="ECO:0000313" key="1">
    <source>
        <dbReference type="EMBL" id="PFH50068.1"/>
    </source>
</evidence>
<proteinExistence type="predicted"/>
<dbReference type="InterPro" id="IPR023198">
    <property type="entry name" value="PGP-like_dom2"/>
</dbReference>
<accession>A0A2A9NJ14</accession>
<dbReference type="Gene3D" id="1.10.150.240">
    <property type="entry name" value="Putative phosphatase, domain 2"/>
    <property type="match status" value="1"/>
</dbReference>
<name>A0A2A9NJ14_9AGAR</name>
<organism evidence="1 2">
    <name type="scientific">Amanita thiersii Skay4041</name>
    <dbReference type="NCBI Taxonomy" id="703135"/>
    <lineage>
        <taxon>Eukaryota</taxon>
        <taxon>Fungi</taxon>
        <taxon>Dikarya</taxon>
        <taxon>Basidiomycota</taxon>
        <taxon>Agaricomycotina</taxon>
        <taxon>Agaricomycetes</taxon>
        <taxon>Agaricomycetidae</taxon>
        <taxon>Agaricales</taxon>
        <taxon>Pluteineae</taxon>
        <taxon>Amanitaceae</taxon>
        <taxon>Amanita</taxon>
    </lineage>
</organism>
<protein>
    <recommendedName>
        <fullName evidence="3">HAD-like protein</fullName>
    </recommendedName>
</protein>
<dbReference type="SUPFAM" id="SSF56784">
    <property type="entry name" value="HAD-like"/>
    <property type="match status" value="1"/>
</dbReference>
<dbReference type="OrthoDB" id="1694274at2759"/>
<dbReference type="Gene3D" id="3.40.50.1000">
    <property type="entry name" value="HAD superfamily/HAD-like"/>
    <property type="match status" value="1"/>
</dbReference>
<dbReference type="InterPro" id="IPR023214">
    <property type="entry name" value="HAD_sf"/>
</dbReference>
<dbReference type="GO" id="GO:0016791">
    <property type="term" value="F:phosphatase activity"/>
    <property type="evidence" value="ECO:0007669"/>
    <property type="project" value="UniProtKB-ARBA"/>
</dbReference>
<dbReference type="Pfam" id="PF00702">
    <property type="entry name" value="Hydrolase"/>
    <property type="match status" value="1"/>
</dbReference>
<evidence type="ECO:0000313" key="2">
    <source>
        <dbReference type="Proteomes" id="UP000242287"/>
    </source>
</evidence>
<dbReference type="EMBL" id="KZ302012">
    <property type="protein sequence ID" value="PFH50068.1"/>
    <property type="molecule type" value="Genomic_DNA"/>
</dbReference>
<dbReference type="NCBIfam" id="TIGR01509">
    <property type="entry name" value="HAD-SF-IA-v3"/>
    <property type="match status" value="1"/>
</dbReference>
<sequence>MSPSNIKAVIFDIGGVVCRSPLIAIAAYEKEIGLPPNYLNCSIVERGHQGSWQRFERGEIPLLDFYEAFSRDLSDTHNGNKWYARYCERKGIDCPLLPESLKVDGRELFGRMMRESKELDTHIRDAITHIREAGKHKIIALTNNYARVDVPPSELAFLGWEEGGATPEHLTGLFDDFCDSSRFGMRKPEHGFYLLACDRNGIKPKEAVFLDDIGINLKAASELGMKTIRVEIGGSLKAVRQLEAIIGINLTAPGLTMDNPAKL</sequence>
<dbReference type="PANTHER" id="PTHR47829:SF1">
    <property type="entry name" value="HAD FAMILY PHOSPHATASE"/>
    <property type="match status" value="1"/>
</dbReference>
<dbReference type="InterPro" id="IPR052898">
    <property type="entry name" value="ACAD10-like"/>
</dbReference>
<dbReference type="PANTHER" id="PTHR47829">
    <property type="entry name" value="HYDROLASE, PUTATIVE (AFU_ORTHOLOGUE AFUA_1G12880)-RELATED"/>
    <property type="match status" value="1"/>
</dbReference>
<reference evidence="1 2" key="1">
    <citation type="submission" date="2014-02" db="EMBL/GenBank/DDBJ databases">
        <title>Transposable element dynamics among asymbiotic and ectomycorrhizal Amanita fungi.</title>
        <authorList>
            <consortium name="DOE Joint Genome Institute"/>
            <person name="Hess J."/>
            <person name="Skrede I."/>
            <person name="Wolfe B."/>
            <person name="LaButti K."/>
            <person name="Ohm R.A."/>
            <person name="Grigoriev I.V."/>
            <person name="Pringle A."/>
        </authorList>
    </citation>
    <scope>NUCLEOTIDE SEQUENCE [LARGE SCALE GENOMIC DNA]</scope>
    <source>
        <strain evidence="1 2">SKay4041</strain>
    </source>
</reference>
<dbReference type="InterPro" id="IPR036412">
    <property type="entry name" value="HAD-like_sf"/>
</dbReference>
<dbReference type="SFLD" id="SFLDG01129">
    <property type="entry name" value="C1.5:_HAD__Beta-PGM__Phosphata"/>
    <property type="match status" value="1"/>
</dbReference>
<dbReference type="AlphaFoldDB" id="A0A2A9NJ14"/>
<dbReference type="SFLD" id="SFLDS00003">
    <property type="entry name" value="Haloacid_Dehalogenase"/>
    <property type="match status" value="1"/>
</dbReference>